<accession>A0A915BME5</accession>
<evidence type="ECO:0000256" key="4">
    <source>
        <dbReference type="ARBA" id="ARBA00023136"/>
    </source>
</evidence>
<dbReference type="PROSITE" id="PS50850">
    <property type="entry name" value="MFS"/>
    <property type="match status" value="1"/>
</dbReference>
<dbReference type="Pfam" id="PF07690">
    <property type="entry name" value="MFS_1"/>
    <property type="match status" value="1"/>
</dbReference>
<dbReference type="AlphaFoldDB" id="A0A915BME5"/>
<evidence type="ECO:0000256" key="2">
    <source>
        <dbReference type="ARBA" id="ARBA00022692"/>
    </source>
</evidence>
<keyword evidence="4 5" id="KW-0472">Membrane</keyword>
<keyword evidence="3 5" id="KW-1133">Transmembrane helix</keyword>
<dbReference type="InterPro" id="IPR036259">
    <property type="entry name" value="MFS_trans_sf"/>
</dbReference>
<protein>
    <submittedName>
        <fullName evidence="8">Major facilitator superfamily (MFS) profile domain-containing protein</fullName>
    </submittedName>
</protein>
<dbReference type="FunFam" id="1.20.1250.20:FF:000423">
    <property type="entry name" value="Putative inorganic phosphate cotransporter-like Protein"/>
    <property type="match status" value="1"/>
</dbReference>
<dbReference type="PANTHER" id="PTHR11662">
    <property type="entry name" value="SOLUTE CARRIER FAMILY 17"/>
    <property type="match status" value="1"/>
</dbReference>
<feature type="transmembrane region" description="Helical" evidence="5">
    <location>
        <begin position="203"/>
        <end position="228"/>
    </location>
</feature>
<evidence type="ECO:0000313" key="7">
    <source>
        <dbReference type="Proteomes" id="UP000887569"/>
    </source>
</evidence>
<dbReference type="InterPro" id="IPR011701">
    <property type="entry name" value="MFS"/>
</dbReference>
<reference evidence="8" key="1">
    <citation type="submission" date="2022-11" db="UniProtKB">
        <authorList>
            <consortium name="WormBaseParasite"/>
        </authorList>
    </citation>
    <scope>IDENTIFICATION</scope>
</reference>
<evidence type="ECO:0000256" key="5">
    <source>
        <dbReference type="SAM" id="Phobius"/>
    </source>
</evidence>
<evidence type="ECO:0000256" key="3">
    <source>
        <dbReference type="ARBA" id="ARBA00022989"/>
    </source>
</evidence>
<comment type="subcellular location">
    <subcellularLocation>
        <location evidence="1">Membrane</location>
        <topology evidence="1">Multi-pass membrane protein</topology>
    </subcellularLocation>
</comment>
<proteinExistence type="predicted"/>
<feature type="transmembrane region" description="Helical" evidence="5">
    <location>
        <begin position="27"/>
        <end position="44"/>
    </location>
</feature>
<keyword evidence="7" id="KW-1185">Reference proteome</keyword>
<dbReference type="WBParaSite" id="PgR047_g024_t04">
    <property type="protein sequence ID" value="PgR047_g024_t04"/>
    <property type="gene ID" value="PgR047_g024"/>
</dbReference>
<dbReference type="GO" id="GO:0022857">
    <property type="term" value="F:transmembrane transporter activity"/>
    <property type="evidence" value="ECO:0007669"/>
    <property type="project" value="InterPro"/>
</dbReference>
<dbReference type="PANTHER" id="PTHR11662:SF399">
    <property type="entry name" value="FI19708P1-RELATED"/>
    <property type="match status" value="1"/>
</dbReference>
<dbReference type="InterPro" id="IPR050382">
    <property type="entry name" value="MFS_Na/Anion_cotransporter"/>
</dbReference>
<dbReference type="Gene3D" id="1.20.1250.20">
    <property type="entry name" value="MFS general substrate transporter like domains"/>
    <property type="match status" value="1"/>
</dbReference>
<feature type="transmembrane region" description="Helical" evidence="5">
    <location>
        <begin position="161"/>
        <end position="183"/>
    </location>
</feature>
<feature type="transmembrane region" description="Helical" evidence="5">
    <location>
        <begin position="129"/>
        <end position="149"/>
    </location>
</feature>
<keyword evidence="2 5" id="KW-0812">Transmembrane</keyword>
<dbReference type="InterPro" id="IPR020846">
    <property type="entry name" value="MFS_dom"/>
</dbReference>
<dbReference type="GO" id="GO:0006820">
    <property type="term" value="P:monoatomic anion transport"/>
    <property type="evidence" value="ECO:0007669"/>
    <property type="project" value="TreeGrafter"/>
</dbReference>
<feature type="transmembrane region" description="Helical" evidence="5">
    <location>
        <begin position="103"/>
        <end position="123"/>
    </location>
</feature>
<name>A0A915BME5_PARUN</name>
<dbReference type="GO" id="GO:0016020">
    <property type="term" value="C:membrane"/>
    <property type="evidence" value="ECO:0007669"/>
    <property type="project" value="UniProtKB-SubCell"/>
</dbReference>
<dbReference type="SUPFAM" id="SSF103473">
    <property type="entry name" value="MFS general substrate transporter"/>
    <property type="match status" value="1"/>
</dbReference>
<dbReference type="Proteomes" id="UP000887569">
    <property type="component" value="Unplaced"/>
</dbReference>
<evidence type="ECO:0000313" key="8">
    <source>
        <dbReference type="WBParaSite" id="PgR047_g024_t04"/>
    </source>
</evidence>
<evidence type="ECO:0000256" key="1">
    <source>
        <dbReference type="ARBA" id="ARBA00004141"/>
    </source>
</evidence>
<sequence length="243" mass="25897">MGSTGTDASSLEHAEVKPFRLLGSTRLGVSLTGFFGCALVYALRSNASFAIVCMVNGTAVELLTETTSETKRSSCAIEGTPSNNTKNAMDGELIWSKQLQGSVLSAFFWGYLFTQVLGGYLSALMGGKIVIGSAVLASAVLTLLSPIAATTHVYIFIVIRAALGVVQGTVFPAYHTFFSLWAPPMERSFLVGLTLSGAQVGNVLVMPLSGLLCRYGFGGGWPSIFYVLGKRLLRYNHKACFLL</sequence>
<organism evidence="7 8">
    <name type="scientific">Parascaris univalens</name>
    <name type="common">Nematode worm</name>
    <dbReference type="NCBI Taxonomy" id="6257"/>
    <lineage>
        <taxon>Eukaryota</taxon>
        <taxon>Metazoa</taxon>
        <taxon>Ecdysozoa</taxon>
        <taxon>Nematoda</taxon>
        <taxon>Chromadorea</taxon>
        <taxon>Rhabditida</taxon>
        <taxon>Spirurina</taxon>
        <taxon>Ascaridomorpha</taxon>
        <taxon>Ascaridoidea</taxon>
        <taxon>Ascarididae</taxon>
        <taxon>Parascaris</taxon>
    </lineage>
</organism>
<feature type="domain" description="Major facilitator superfamily (MFS) profile" evidence="6">
    <location>
        <begin position="34"/>
        <end position="243"/>
    </location>
</feature>
<evidence type="ECO:0000259" key="6">
    <source>
        <dbReference type="PROSITE" id="PS50850"/>
    </source>
</evidence>